<keyword evidence="3" id="KW-1133">Transmembrane helix</keyword>
<dbReference type="AlphaFoldDB" id="A0A915J5Q8"/>
<keyword evidence="2" id="KW-0812">Transmembrane</keyword>
<reference evidence="7" key="1">
    <citation type="submission" date="2022-11" db="UniProtKB">
        <authorList>
            <consortium name="WormBaseParasite"/>
        </authorList>
    </citation>
    <scope>IDENTIFICATION</scope>
</reference>
<sequence>MIEKRHHQGPCTMKKNLSMRFDDCDAATAAGAAVRMYSARLVDAMIGPPCASPALAVAVLAKYFNIPIFNWAATSTDLTNNQRFPIMARVIGSSIRLVKVGKLTN</sequence>
<dbReference type="PANTHER" id="PTHR44755">
    <property type="entry name" value="NATRIURETIC PEPTIDE RECEPTOR 3-RELATED"/>
    <property type="match status" value="1"/>
</dbReference>
<evidence type="ECO:0000259" key="5">
    <source>
        <dbReference type="Pfam" id="PF01094"/>
    </source>
</evidence>
<evidence type="ECO:0000256" key="4">
    <source>
        <dbReference type="ARBA" id="ARBA00023136"/>
    </source>
</evidence>
<dbReference type="GO" id="GO:0038023">
    <property type="term" value="F:signaling receptor activity"/>
    <property type="evidence" value="ECO:0007669"/>
    <property type="project" value="TreeGrafter"/>
</dbReference>
<organism evidence="6 7">
    <name type="scientific">Romanomermis culicivorax</name>
    <name type="common">Nematode worm</name>
    <dbReference type="NCBI Taxonomy" id="13658"/>
    <lineage>
        <taxon>Eukaryota</taxon>
        <taxon>Metazoa</taxon>
        <taxon>Ecdysozoa</taxon>
        <taxon>Nematoda</taxon>
        <taxon>Enoplea</taxon>
        <taxon>Dorylaimia</taxon>
        <taxon>Mermithida</taxon>
        <taxon>Mermithoidea</taxon>
        <taxon>Mermithidae</taxon>
        <taxon>Romanomermis</taxon>
    </lineage>
</organism>
<name>A0A915J5Q8_ROMCU</name>
<dbReference type="SUPFAM" id="SSF53822">
    <property type="entry name" value="Periplasmic binding protein-like I"/>
    <property type="match status" value="1"/>
</dbReference>
<evidence type="ECO:0000313" key="6">
    <source>
        <dbReference type="Proteomes" id="UP000887565"/>
    </source>
</evidence>
<dbReference type="GO" id="GO:0007165">
    <property type="term" value="P:signal transduction"/>
    <property type="evidence" value="ECO:0007669"/>
    <property type="project" value="TreeGrafter"/>
</dbReference>
<comment type="subcellular location">
    <subcellularLocation>
        <location evidence="1">Membrane</location>
    </subcellularLocation>
</comment>
<feature type="domain" description="Receptor ligand binding region" evidence="5">
    <location>
        <begin position="17"/>
        <end position="96"/>
    </location>
</feature>
<protein>
    <submittedName>
        <fullName evidence="7">Receptor ligand binding region domain-containing protein</fullName>
    </submittedName>
</protein>
<dbReference type="PANTHER" id="PTHR44755:SF8">
    <property type="entry name" value="RECEPTOR LIGAND BINDING REGION DOMAIN-CONTAINING PROTEIN"/>
    <property type="match status" value="1"/>
</dbReference>
<dbReference type="Proteomes" id="UP000887565">
    <property type="component" value="Unplaced"/>
</dbReference>
<keyword evidence="6" id="KW-1185">Reference proteome</keyword>
<dbReference type="InterPro" id="IPR028082">
    <property type="entry name" value="Peripla_BP_I"/>
</dbReference>
<evidence type="ECO:0000313" key="7">
    <source>
        <dbReference type="WBParaSite" id="nRc.2.0.1.t21470-RA"/>
    </source>
</evidence>
<evidence type="ECO:0000256" key="1">
    <source>
        <dbReference type="ARBA" id="ARBA00004370"/>
    </source>
</evidence>
<accession>A0A915J5Q8</accession>
<keyword evidence="4" id="KW-0472">Membrane</keyword>
<evidence type="ECO:0000256" key="3">
    <source>
        <dbReference type="ARBA" id="ARBA00022989"/>
    </source>
</evidence>
<dbReference type="InterPro" id="IPR052612">
    <property type="entry name" value="ANP_Clearance_Receptor"/>
</dbReference>
<evidence type="ECO:0000256" key="2">
    <source>
        <dbReference type="ARBA" id="ARBA00022692"/>
    </source>
</evidence>
<dbReference type="Pfam" id="PF01094">
    <property type="entry name" value="ANF_receptor"/>
    <property type="match status" value="1"/>
</dbReference>
<dbReference type="InterPro" id="IPR001828">
    <property type="entry name" value="ANF_lig-bd_rcpt"/>
</dbReference>
<dbReference type="GO" id="GO:0017046">
    <property type="term" value="F:peptide hormone binding"/>
    <property type="evidence" value="ECO:0007669"/>
    <property type="project" value="TreeGrafter"/>
</dbReference>
<dbReference type="GO" id="GO:0016020">
    <property type="term" value="C:membrane"/>
    <property type="evidence" value="ECO:0007669"/>
    <property type="project" value="UniProtKB-SubCell"/>
</dbReference>
<dbReference type="WBParaSite" id="nRc.2.0.1.t21470-RA">
    <property type="protein sequence ID" value="nRc.2.0.1.t21470-RA"/>
    <property type="gene ID" value="nRc.2.0.1.g21470"/>
</dbReference>
<dbReference type="Gene3D" id="3.40.50.2300">
    <property type="match status" value="1"/>
</dbReference>
<proteinExistence type="predicted"/>